<feature type="domain" description="PTS EIIA type-2" evidence="5">
    <location>
        <begin position="548"/>
        <end position="693"/>
    </location>
</feature>
<evidence type="ECO:0000256" key="2">
    <source>
        <dbReference type="ARBA" id="ARBA00022737"/>
    </source>
</evidence>
<dbReference type="InterPro" id="IPR036388">
    <property type="entry name" value="WH-like_DNA-bd_sf"/>
</dbReference>
<dbReference type="Pfam" id="PF08279">
    <property type="entry name" value="HTH_11"/>
    <property type="match status" value="2"/>
</dbReference>
<feature type="domain" description="PTS EIIB type-2" evidence="6">
    <location>
        <begin position="402"/>
        <end position="490"/>
    </location>
</feature>
<name>A0A173S6E7_ANAHA</name>
<dbReference type="CDD" id="cd05568">
    <property type="entry name" value="PTS_IIB_bgl_like"/>
    <property type="match status" value="1"/>
</dbReference>
<feature type="domain" description="PRD" evidence="7">
    <location>
        <begin position="292"/>
        <end position="398"/>
    </location>
</feature>
<evidence type="ECO:0000256" key="3">
    <source>
        <dbReference type="ARBA" id="ARBA00023015"/>
    </source>
</evidence>
<dbReference type="InterPro" id="IPR013011">
    <property type="entry name" value="PTS_EIIB_2"/>
</dbReference>
<dbReference type="GO" id="GO:0008982">
    <property type="term" value="F:protein-N(PI)-phosphohistidine-sugar phosphotransferase activity"/>
    <property type="evidence" value="ECO:0007669"/>
    <property type="project" value="InterPro"/>
</dbReference>
<evidence type="ECO:0000259" key="5">
    <source>
        <dbReference type="PROSITE" id="PS51094"/>
    </source>
</evidence>
<organism evidence="8 9">
    <name type="scientific">Anaerostipes hadrus</name>
    <dbReference type="NCBI Taxonomy" id="649756"/>
    <lineage>
        <taxon>Bacteria</taxon>
        <taxon>Bacillati</taxon>
        <taxon>Bacillota</taxon>
        <taxon>Clostridia</taxon>
        <taxon>Lachnospirales</taxon>
        <taxon>Lachnospiraceae</taxon>
        <taxon>Anaerostipes</taxon>
    </lineage>
</organism>
<dbReference type="Proteomes" id="UP000095598">
    <property type="component" value="Unassembled WGS sequence"/>
</dbReference>
<dbReference type="Gene3D" id="3.40.50.2300">
    <property type="match status" value="1"/>
</dbReference>
<evidence type="ECO:0000313" key="9">
    <source>
        <dbReference type="Proteomes" id="UP000095598"/>
    </source>
</evidence>
<proteinExistence type="predicted"/>
<evidence type="ECO:0000259" key="7">
    <source>
        <dbReference type="PROSITE" id="PS51372"/>
    </source>
</evidence>
<keyword evidence="2" id="KW-0677">Repeat</keyword>
<dbReference type="EMBL" id="CYXT01000005">
    <property type="protein sequence ID" value="CUM85536.1"/>
    <property type="molecule type" value="Genomic_DNA"/>
</dbReference>
<dbReference type="Gene3D" id="3.40.930.10">
    <property type="entry name" value="Mannitol-specific EII, Chain A"/>
    <property type="match status" value="1"/>
</dbReference>
<evidence type="ECO:0000259" key="6">
    <source>
        <dbReference type="PROSITE" id="PS51099"/>
    </source>
</evidence>
<dbReference type="SUPFAM" id="SSF52794">
    <property type="entry name" value="PTS system IIB component-like"/>
    <property type="match status" value="1"/>
</dbReference>
<keyword evidence="3" id="KW-0805">Transcription regulation</keyword>
<dbReference type="InterPro" id="IPR002178">
    <property type="entry name" value="PTS_EIIA_type-2_dom"/>
</dbReference>
<sequence length="698" mass="81180">MKKRSKEILDLLGRRENDHTISTLAAKFEVSERTIRNDIKDINDYLKEQEIKPIRFGSNGLIVMEEDISQARETTQQEDFYTYKLSKEERRMLAAAILINTKDHITLSQIADILYVSRATIINDLDEVKRMLESGKLKVISHSNKGLRLEGLEGDKRLFLLRLMSVGSNGIKENSTIRSFFKGLNMEIKMSEDERRNLQKIINEQEHAYGRFMTDDSFDYLLQYLMLSIERIRNGNVMTEPIEGNKSKYAMAKDIQKYICQYWDLEDAKGEVDFLCGVLDSMSYVKRQRREQKIIGLQLVTRKFIEHISKDLGVNLNRDFAFYENLTDHLESIIMRSFNVTQRDDFLKQYVEKNPKVLEVVQKYKDMLSNFMDREISEIEIDYIVIHICAALERRKKKEVEFRVLIVCGGGIGTSQLLLAKMRNRFDFHVVDVVSAHLLDNEKYQNIDLVISTIPLRDYEGEYILVSPVFSDEDYLRVNGKIEEIQEKHKIEPIPIQERVALPQKDAQKLIDELSQIIKDPSLMNQVTRKVQEFFGIEVEIQEPFLCELLTAADIQLDIECSDWRDAIIRSAQPLLDQGKIEDKYIDAMIDNVKENGAYIIISPEFALPHEGFDRGCNEVGMNLIRLKEPVTIEDIDGEIAKVRFFCCMSTEDHKKHMKAFFHLVNMLTNRGFKEELAAAKTPEEAADTIRKYEIRIK</sequence>
<dbReference type="InterPro" id="IPR036634">
    <property type="entry name" value="PRD_sf"/>
</dbReference>
<dbReference type="SUPFAM" id="SSF63520">
    <property type="entry name" value="PTS-regulatory domain, PRD"/>
    <property type="match status" value="2"/>
</dbReference>
<evidence type="ECO:0000313" key="8">
    <source>
        <dbReference type="EMBL" id="CUM85536.1"/>
    </source>
</evidence>
<evidence type="ECO:0000256" key="4">
    <source>
        <dbReference type="ARBA" id="ARBA00023163"/>
    </source>
</evidence>
<protein>
    <submittedName>
        <fullName evidence="8">Probable licABCH operon regulator</fullName>
    </submittedName>
</protein>
<dbReference type="Gene3D" id="1.10.10.10">
    <property type="entry name" value="Winged helix-like DNA-binding domain superfamily/Winged helix DNA-binding domain"/>
    <property type="match status" value="2"/>
</dbReference>
<dbReference type="InterPro" id="IPR003501">
    <property type="entry name" value="PTS_EIIB_2/3"/>
</dbReference>
<dbReference type="PROSITE" id="PS51372">
    <property type="entry name" value="PRD_2"/>
    <property type="match status" value="1"/>
</dbReference>
<dbReference type="GO" id="GO:0006355">
    <property type="term" value="P:regulation of DNA-templated transcription"/>
    <property type="evidence" value="ECO:0007669"/>
    <property type="project" value="InterPro"/>
</dbReference>
<dbReference type="Pfam" id="PF00874">
    <property type="entry name" value="PRD"/>
    <property type="match status" value="1"/>
</dbReference>
<accession>A0A173S6E7</accession>
<dbReference type="InterPro" id="IPR013196">
    <property type="entry name" value="HTH_11"/>
</dbReference>
<keyword evidence="1" id="KW-0808">Transferase</keyword>
<dbReference type="PANTHER" id="PTHR30185">
    <property type="entry name" value="CRYPTIC BETA-GLUCOSIDE BGL OPERON ANTITERMINATOR"/>
    <property type="match status" value="1"/>
</dbReference>
<dbReference type="AlphaFoldDB" id="A0A173S6E7"/>
<dbReference type="InterPro" id="IPR036095">
    <property type="entry name" value="PTS_EIIB-like_sf"/>
</dbReference>
<dbReference type="Gene3D" id="1.10.1790.10">
    <property type="entry name" value="PRD domain"/>
    <property type="match status" value="1"/>
</dbReference>
<gene>
    <name evidence="8" type="primary">licR_2</name>
    <name evidence="8" type="ORF">ERS852425_01048</name>
</gene>
<dbReference type="GO" id="GO:0009401">
    <property type="term" value="P:phosphoenolpyruvate-dependent sugar phosphotransferase system"/>
    <property type="evidence" value="ECO:0007669"/>
    <property type="project" value="InterPro"/>
</dbReference>
<dbReference type="PROSITE" id="PS51094">
    <property type="entry name" value="PTS_EIIA_TYPE_2"/>
    <property type="match status" value="1"/>
</dbReference>
<dbReference type="InterPro" id="IPR050661">
    <property type="entry name" value="BglG_antiterminators"/>
</dbReference>
<evidence type="ECO:0000256" key="1">
    <source>
        <dbReference type="ARBA" id="ARBA00022679"/>
    </source>
</evidence>
<dbReference type="Pfam" id="PF00359">
    <property type="entry name" value="PTS_EIIA_2"/>
    <property type="match status" value="1"/>
</dbReference>
<dbReference type="RefSeq" id="WP_009203624.1">
    <property type="nucleotide sequence ID" value="NZ_BAABXM010000001.1"/>
</dbReference>
<dbReference type="InterPro" id="IPR011608">
    <property type="entry name" value="PRD"/>
</dbReference>
<dbReference type="Pfam" id="PF02302">
    <property type="entry name" value="PTS_IIB"/>
    <property type="match status" value="1"/>
</dbReference>
<dbReference type="PANTHER" id="PTHR30185:SF18">
    <property type="entry name" value="TRANSCRIPTIONAL REGULATOR MTLR"/>
    <property type="match status" value="1"/>
</dbReference>
<dbReference type="InterPro" id="IPR016152">
    <property type="entry name" value="PTrfase/Anion_transptr"/>
</dbReference>
<dbReference type="PROSITE" id="PS51099">
    <property type="entry name" value="PTS_EIIB_TYPE_2"/>
    <property type="match status" value="1"/>
</dbReference>
<dbReference type="SUPFAM" id="SSF55804">
    <property type="entry name" value="Phoshotransferase/anion transport protein"/>
    <property type="match status" value="1"/>
</dbReference>
<reference evidence="8 9" key="1">
    <citation type="submission" date="2015-09" db="EMBL/GenBank/DDBJ databases">
        <authorList>
            <consortium name="Pathogen Informatics"/>
        </authorList>
    </citation>
    <scope>NUCLEOTIDE SEQUENCE [LARGE SCALE GENOMIC DNA]</scope>
    <source>
        <strain evidence="8 9">2789STDY5608868</strain>
    </source>
</reference>
<keyword evidence="4" id="KW-0804">Transcription</keyword>